<dbReference type="Pfam" id="PF01764">
    <property type="entry name" value="Lipase_3"/>
    <property type="match status" value="1"/>
</dbReference>
<dbReference type="InterPro" id="IPR005592">
    <property type="entry name" value="Mono/diacylglycerol_lipase_N"/>
</dbReference>
<feature type="coiled-coil region" evidence="1">
    <location>
        <begin position="494"/>
        <end position="521"/>
    </location>
</feature>
<dbReference type="Pfam" id="PF03893">
    <property type="entry name" value="Lipase3_N"/>
    <property type="match status" value="1"/>
</dbReference>
<feature type="domain" description="Mono-/di-acylglycerol lipase N-terminal" evidence="4">
    <location>
        <begin position="52"/>
        <end position="128"/>
    </location>
</feature>
<reference evidence="5" key="1">
    <citation type="journal article" date="2015" name="Nat. Genet.">
        <title>The pineapple genome and the evolution of CAM photosynthesis.</title>
        <authorList>
            <person name="Ming R."/>
            <person name="VanBuren R."/>
            <person name="Wai C.M."/>
            <person name="Tang H."/>
            <person name="Schatz M.C."/>
            <person name="Bowers J.E."/>
            <person name="Lyons E."/>
            <person name="Wang M.L."/>
            <person name="Chen J."/>
            <person name="Biggers E."/>
            <person name="Zhang J."/>
            <person name="Huang L."/>
            <person name="Zhang L."/>
            <person name="Miao W."/>
            <person name="Zhang J."/>
            <person name="Ye Z."/>
            <person name="Miao C."/>
            <person name="Lin Z."/>
            <person name="Wang H."/>
            <person name="Zhou H."/>
            <person name="Yim W.C."/>
            <person name="Priest H.D."/>
            <person name="Zheng C."/>
            <person name="Woodhouse M."/>
            <person name="Edger P.P."/>
            <person name="Guyot R."/>
            <person name="Guo H.B."/>
            <person name="Guo H."/>
            <person name="Zheng G."/>
            <person name="Singh R."/>
            <person name="Sharma A."/>
            <person name="Min X."/>
            <person name="Zheng Y."/>
            <person name="Lee H."/>
            <person name="Gurtowski J."/>
            <person name="Sedlazeck F.J."/>
            <person name="Harkess A."/>
            <person name="McKain M.R."/>
            <person name="Liao Z."/>
            <person name="Fang J."/>
            <person name="Liu J."/>
            <person name="Zhang X."/>
            <person name="Zhang Q."/>
            <person name="Hu W."/>
            <person name="Qin Y."/>
            <person name="Wang K."/>
            <person name="Chen L.Y."/>
            <person name="Shirley N."/>
            <person name="Lin Y.R."/>
            <person name="Liu L.Y."/>
            <person name="Hernandez A.G."/>
            <person name="Wright C.L."/>
            <person name="Bulone V."/>
            <person name="Tuskan G.A."/>
            <person name="Heath K."/>
            <person name="Zee F."/>
            <person name="Moore P.H."/>
            <person name="Sunkar R."/>
            <person name="Leebens-Mack J.H."/>
            <person name="Mockler T."/>
            <person name="Bennetzen J.L."/>
            <person name="Freeling M."/>
            <person name="Sankoff D."/>
            <person name="Paterson A.H."/>
            <person name="Zhu X."/>
            <person name="Yang X."/>
            <person name="Smith J.A."/>
            <person name="Cushman J.C."/>
            <person name="Paull R.E."/>
            <person name="Yu Q."/>
        </authorList>
    </citation>
    <scope>NUCLEOTIDE SEQUENCE [LARGE SCALE GENOMIC DNA]</scope>
    <source>
        <strain evidence="5">cv. F153</strain>
    </source>
</reference>
<dbReference type="InterPro" id="IPR029058">
    <property type="entry name" value="AB_hydrolase_fold"/>
</dbReference>
<dbReference type="PANTHER" id="PTHR46023">
    <property type="entry name" value="LIPASE CLASS 3 PROTEIN-LIKE"/>
    <property type="match status" value="1"/>
</dbReference>
<dbReference type="CDD" id="cd00519">
    <property type="entry name" value="Lipase_3"/>
    <property type="match status" value="1"/>
</dbReference>
<gene>
    <name evidence="6" type="primary">LOC109709013</name>
</gene>
<evidence type="ECO:0000256" key="2">
    <source>
        <dbReference type="SAM" id="MobiDB-lite"/>
    </source>
</evidence>
<dbReference type="AlphaFoldDB" id="A0A6P5ESW2"/>
<keyword evidence="5" id="KW-1185">Reference proteome</keyword>
<evidence type="ECO:0000259" key="3">
    <source>
        <dbReference type="Pfam" id="PF01764"/>
    </source>
</evidence>
<evidence type="ECO:0000259" key="4">
    <source>
        <dbReference type="Pfam" id="PF03893"/>
    </source>
</evidence>
<organism evidence="5 6">
    <name type="scientific">Ananas comosus</name>
    <name type="common">Pineapple</name>
    <name type="synonym">Ananas ananas</name>
    <dbReference type="NCBI Taxonomy" id="4615"/>
    <lineage>
        <taxon>Eukaryota</taxon>
        <taxon>Viridiplantae</taxon>
        <taxon>Streptophyta</taxon>
        <taxon>Embryophyta</taxon>
        <taxon>Tracheophyta</taxon>
        <taxon>Spermatophyta</taxon>
        <taxon>Magnoliopsida</taxon>
        <taxon>Liliopsida</taxon>
        <taxon>Poales</taxon>
        <taxon>Bromeliaceae</taxon>
        <taxon>Bromelioideae</taxon>
        <taxon>Ananas</taxon>
    </lineage>
</organism>
<feature type="compositionally biased region" description="Basic residues" evidence="2">
    <location>
        <begin position="45"/>
        <end position="54"/>
    </location>
</feature>
<reference evidence="6" key="2">
    <citation type="submission" date="2025-08" db="UniProtKB">
        <authorList>
            <consortium name="RefSeq"/>
        </authorList>
    </citation>
    <scope>IDENTIFICATION</scope>
    <source>
        <tissue evidence="6">Leaf</tissue>
    </source>
</reference>
<dbReference type="Gene3D" id="3.40.50.1820">
    <property type="entry name" value="alpha/beta hydrolase"/>
    <property type="match status" value="1"/>
</dbReference>
<name>A0A6P5ESW2_ANACO</name>
<keyword evidence="1" id="KW-0175">Coiled coil</keyword>
<evidence type="ECO:0000313" key="5">
    <source>
        <dbReference type="Proteomes" id="UP000515123"/>
    </source>
</evidence>
<dbReference type="SUPFAM" id="SSF53474">
    <property type="entry name" value="alpha/beta-Hydrolases"/>
    <property type="match status" value="1"/>
</dbReference>
<evidence type="ECO:0000313" key="6">
    <source>
        <dbReference type="RefSeq" id="XP_020086629.1"/>
    </source>
</evidence>
<feature type="region of interest" description="Disordered" evidence="2">
    <location>
        <begin position="29"/>
        <end position="61"/>
    </location>
</feature>
<evidence type="ECO:0000256" key="1">
    <source>
        <dbReference type="SAM" id="Coils"/>
    </source>
</evidence>
<accession>A0A6P5ESW2</accession>
<dbReference type="RefSeq" id="XP_020086629.1">
    <property type="nucleotide sequence ID" value="XM_020231040.1"/>
</dbReference>
<dbReference type="InterPro" id="IPR002921">
    <property type="entry name" value="Fungal_lipase-type"/>
</dbReference>
<sequence>MATATMVTAAGMAMLLYYVLSRRMAPKEAEEERIGGGGGDLSKPGRARRRRVARRPSQPPSTWREAVATLAGTLRFTYSETLGKWPIGDLAFGIKYLMRRQGNVHVASVYAGNNCVQLRGPDIMAELIYLLKLLNLCFLFSKKPFLVFLETAGYSQEDVLIHEPKAGLLKPAFTILRDENSKCFLLLVRGTHSIKDTLTAVTGAVVPFHHSLLDESGVSKLVLGYAHCGMVVAARWIAKCTIPCLRNAVSQFPDYKIKIVGHSLGGGTAALLTYILREHKEFFSTTCVAFAPAACMTWDLAESGKHFITTIINGTDLVPTFSTASIDDLRSEVTASSWLNDLKDQVQQTRFLNVVYRSVSSARDKVAGAGTLLRPVSSKTQVVMRQAQNVAQAVVRSRSTFSSWSCIGARRRSVGSVANSKEETTTETLTLLQHGTTEELVGELQFDISRVSDHEEIDIYRASDHEETEEEALLQESVVTTVSTTEEITEGELWLELEKELKQQEEANSQAREEQAAAAKEHIEEEAAAVLKAVDEKKSISADALEGQQLYPPGRIMHMVALPPADSDPNENIVINECDIGLYVTPRELYSKIRLSKTMINDHYMPMYRKMMELLIDKLAVEDDGRKDSQM</sequence>
<dbReference type="OrthoDB" id="438440at2759"/>
<dbReference type="GeneID" id="109709013"/>
<dbReference type="Proteomes" id="UP000515123">
    <property type="component" value="Linkage group 4"/>
</dbReference>
<dbReference type="GO" id="GO:0016042">
    <property type="term" value="P:lipid catabolic process"/>
    <property type="evidence" value="ECO:0007669"/>
    <property type="project" value="InterPro"/>
</dbReference>
<protein>
    <submittedName>
        <fullName evidence="6">Uncharacterized protein LOC109709013 isoform X1</fullName>
    </submittedName>
</protein>
<proteinExistence type="predicted"/>
<feature type="domain" description="Fungal lipase-type" evidence="3">
    <location>
        <begin position="186"/>
        <end position="323"/>
    </location>
</feature>
<dbReference type="PANTHER" id="PTHR46023:SF6">
    <property type="entry name" value="LIPASE CLASS 3 FAMILY PROTEIN"/>
    <property type="match status" value="1"/>
</dbReference>